<keyword evidence="3" id="KW-1185">Reference proteome</keyword>
<comment type="caution">
    <text evidence="2">The sequence shown here is derived from an EMBL/GenBank/DDBJ whole genome shotgun (WGS) entry which is preliminary data.</text>
</comment>
<feature type="region of interest" description="Disordered" evidence="1">
    <location>
        <begin position="281"/>
        <end position="331"/>
    </location>
</feature>
<evidence type="ECO:0000313" key="2">
    <source>
        <dbReference type="EMBL" id="OBZ65145.1"/>
    </source>
</evidence>
<gene>
    <name evidence="2" type="ORF">A0H81_14871</name>
</gene>
<sequence>MWSLEELIHHGVAQPQTLANSLPPLNLANAEKELTNNFKAAARSLATLYCSSRRTSKRAYNAGYSAACNDLLLMIQQGVSAGESSDPDGRGMTIARIMDYLEARLEAIKAREEEEDEDEERTKPASSTNVITPTVPEPVAKAPSPPNPMPFKEHVCPLIFSSDLVADSLIACDGAINTIYTAIIRRHPHILYSPPSSPSSPPSAPLRSASVQPAPSHGFTRPVKTRPFAPSIVKELSPASFAFATPTSSELALSPLDLGRTLTDSPIGTKRRRDAMLLDTAPAPFASDAVAGSSRRRTRSARAVSQDQNHAEADAMEVEEDGRERKRVARR</sequence>
<name>A0A1C7LK53_GRIFR</name>
<evidence type="ECO:0000256" key="1">
    <source>
        <dbReference type="SAM" id="MobiDB-lite"/>
    </source>
</evidence>
<evidence type="ECO:0000313" key="3">
    <source>
        <dbReference type="Proteomes" id="UP000092993"/>
    </source>
</evidence>
<dbReference type="OMA" id="KRRHAVM"/>
<dbReference type="PANTHER" id="PTHR38645:SF1">
    <property type="entry name" value="YALI0F12243P"/>
    <property type="match status" value="1"/>
</dbReference>
<reference evidence="2 3" key="1">
    <citation type="submission" date="2016-03" db="EMBL/GenBank/DDBJ databases">
        <title>Whole genome sequencing of Grifola frondosa 9006-11.</title>
        <authorList>
            <person name="Min B."/>
            <person name="Park H."/>
            <person name="Kim J.-G."/>
            <person name="Cho H."/>
            <person name="Oh Y.-L."/>
            <person name="Kong W.-S."/>
            <person name="Choi I.-G."/>
        </authorList>
    </citation>
    <scope>NUCLEOTIDE SEQUENCE [LARGE SCALE GENOMIC DNA]</scope>
    <source>
        <strain evidence="2 3">9006-11</strain>
    </source>
</reference>
<dbReference type="AlphaFoldDB" id="A0A1C7LK53"/>
<feature type="compositionally biased region" description="Pro residues" evidence="1">
    <location>
        <begin position="195"/>
        <end position="204"/>
    </location>
</feature>
<feature type="region of interest" description="Disordered" evidence="1">
    <location>
        <begin position="111"/>
        <end position="142"/>
    </location>
</feature>
<accession>A0A1C7LK53</accession>
<dbReference type="Proteomes" id="UP000092993">
    <property type="component" value="Unassembled WGS sequence"/>
</dbReference>
<organism evidence="2 3">
    <name type="scientific">Grifola frondosa</name>
    <name type="common">Maitake</name>
    <name type="synonym">Polyporus frondosus</name>
    <dbReference type="NCBI Taxonomy" id="5627"/>
    <lineage>
        <taxon>Eukaryota</taxon>
        <taxon>Fungi</taxon>
        <taxon>Dikarya</taxon>
        <taxon>Basidiomycota</taxon>
        <taxon>Agaricomycotina</taxon>
        <taxon>Agaricomycetes</taxon>
        <taxon>Polyporales</taxon>
        <taxon>Grifolaceae</taxon>
        <taxon>Grifola</taxon>
    </lineage>
</organism>
<dbReference type="OrthoDB" id="21418at2759"/>
<protein>
    <submittedName>
        <fullName evidence="2">Uncharacterized protein</fullName>
    </submittedName>
</protein>
<dbReference type="EMBL" id="LUGG01000053">
    <property type="protein sequence ID" value="OBZ65145.1"/>
    <property type="molecule type" value="Genomic_DNA"/>
</dbReference>
<feature type="region of interest" description="Disordered" evidence="1">
    <location>
        <begin position="193"/>
        <end position="223"/>
    </location>
</feature>
<proteinExistence type="predicted"/>
<dbReference type="PANTHER" id="PTHR38645">
    <property type="entry name" value="CHROMOSOME 9, WHOLE GENOME SHOTGUN SEQUENCE"/>
    <property type="match status" value="1"/>
</dbReference>